<sequence>MWHDDLNPRLTGDTKGENNFRTAVRSQNRLVNFLAILGVPTALAVWLGVFDAATVGAGWFWGVTAAIVIFQAVLYLVSTKYSETVPALHLENSELYIGYEDALAEIEQLGEEKDWLLTANRLGSYWATFQGLIQATDPRTEEQFCESCRLAISPMLEAAGILFNFGFDDVWSVAIYELEPTSEILEPVWFKRTEDHPSSGMPRSWRVGDGHVGSAFMQNRVLYTIDMADAEASMLLKPSAENGREYDDNVYRSFVSAPITLDLKSGPTQFGVLVITSNEIGRFDNENRAIVGHAAQVLAHLFDWRSRLQSDSR</sequence>
<evidence type="ECO:0008006" key="4">
    <source>
        <dbReference type="Google" id="ProtNLM"/>
    </source>
</evidence>
<keyword evidence="1" id="KW-1133">Transmembrane helix</keyword>
<name>A0A844X8Z1_9SPHN</name>
<dbReference type="InterPro" id="IPR029016">
    <property type="entry name" value="GAF-like_dom_sf"/>
</dbReference>
<evidence type="ECO:0000313" key="2">
    <source>
        <dbReference type="EMBL" id="MWV26436.1"/>
    </source>
</evidence>
<comment type="caution">
    <text evidence="2">The sequence shown here is derived from an EMBL/GenBank/DDBJ whole genome shotgun (WGS) entry which is preliminary data.</text>
</comment>
<feature type="transmembrane region" description="Helical" evidence="1">
    <location>
        <begin position="56"/>
        <end position="77"/>
    </location>
</feature>
<accession>A0A844X8Z1</accession>
<dbReference type="EMBL" id="WUBR01000001">
    <property type="protein sequence ID" value="MWV26436.1"/>
    <property type="molecule type" value="Genomic_DNA"/>
</dbReference>
<organism evidence="2 3">
    <name type="scientific">Aurantiacibacter rhizosphaerae</name>
    <dbReference type="NCBI Taxonomy" id="2691582"/>
    <lineage>
        <taxon>Bacteria</taxon>
        <taxon>Pseudomonadati</taxon>
        <taxon>Pseudomonadota</taxon>
        <taxon>Alphaproteobacteria</taxon>
        <taxon>Sphingomonadales</taxon>
        <taxon>Erythrobacteraceae</taxon>
        <taxon>Aurantiacibacter</taxon>
    </lineage>
</organism>
<keyword evidence="1" id="KW-0472">Membrane</keyword>
<evidence type="ECO:0000313" key="3">
    <source>
        <dbReference type="Proteomes" id="UP000461409"/>
    </source>
</evidence>
<dbReference type="Proteomes" id="UP000461409">
    <property type="component" value="Unassembled WGS sequence"/>
</dbReference>
<reference evidence="2 3" key="1">
    <citation type="submission" date="2019-12" db="EMBL/GenBank/DDBJ databases">
        <authorList>
            <person name="Lee S.D."/>
        </authorList>
    </citation>
    <scope>NUCLEOTIDE SEQUENCE [LARGE SCALE GENOMIC DNA]</scope>
    <source>
        <strain evidence="2 3">GH3-10</strain>
    </source>
</reference>
<proteinExistence type="predicted"/>
<dbReference type="AlphaFoldDB" id="A0A844X8Z1"/>
<dbReference type="SUPFAM" id="SSF55781">
    <property type="entry name" value="GAF domain-like"/>
    <property type="match status" value="1"/>
</dbReference>
<keyword evidence="1" id="KW-0812">Transmembrane</keyword>
<feature type="transmembrane region" description="Helical" evidence="1">
    <location>
        <begin position="30"/>
        <end position="50"/>
    </location>
</feature>
<dbReference type="RefSeq" id="WP_160484129.1">
    <property type="nucleotide sequence ID" value="NZ_WUBR01000001.1"/>
</dbReference>
<gene>
    <name evidence="2" type="ORF">GRF63_00830</name>
</gene>
<evidence type="ECO:0000256" key="1">
    <source>
        <dbReference type="SAM" id="Phobius"/>
    </source>
</evidence>
<keyword evidence="3" id="KW-1185">Reference proteome</keyword>
<reference evidence="2 3" key="2">
    <citation type="submission" date="2020-02" db="EMBL/GenBank/DDBJ databases">
        <title>Erythrobacter dongmakensis sp. nov., isolated from a tidal mudflat.</title>
        <authorList>
            <person name="Kim I.S."/>
        </authorList>
    </citation>
    <scope>NUCLEOTIDE SEQUENCE [LARGE SCALE GENOMIC DNA]</scope>
    <source>
        <strain evidence="2 3">GH3-10</strain>
    </source>
</reference>
<dbReference type="Gene3D" id="3.30.450.40">
    <property type="match status" value="1"/>
</dbReference>
<protein>
    <recommendedName>
        <fullName evidence="4">GAF domain-containing protein</fullName>
    </recommendedName>
</protein>